<sequence>MPRRPSTRACCPPRPCPSPARVSADQAPAAEAALVPVVAAPACMSLSEDPAEAVQEKVELPHFREFAAATGYRAGARGAAEHGS</sequence>
<proteinExistence type="predicted"/>
<name>A0A4Y9XS92_9APHY</name>
<dbReference type="AlphaFoldDB" id="A0A4Y9XS92"/>
<dbReference type="Proteomes" id="UP000298390">
    <property type="component" value="Unassembled WGS sequence"/>
</dbReference>
<organism evidence="1 2">
    <name type="scientific">Rhodofomes roseus</name>
    <dbReference type="NCBI Taxonomy" id="34475"/>
    <lineage>
        <taxon>Eukaryota</taxon>
        <taxon>Fungi</taxon>
        <taxon>Dikarya</taxon>
        <taxon>Basidiomycota</taxon>
        <taxon>Agaricomycotina</taxon>
        <taxon>Agaricomycetes</taxon>
        <taxon>Polyporales</taxon>
        <taxon>Rhodofomes</taxon>
    </lineage>
</organism>
<evidence type="ECO:0000313" key="2">
    <source>
        <dbReference type="Proteomes" id="UP000298390"/>
    </source>
</evidence>
<protein>
    <submittedName>
        <fullName evidence="1">Uncharacterized protein</fullName>
    </submittedName>
</protein>
<reference evidence="1 2" key="1">
    <citation type="submission" date="2019-01" db="EMBL/GenBank/DDBJ databases">
        <title>Genome sequencing of the rare red list fungi Fomitopsis rosea.</title>
        <authorList>
            <person name="Buettner E."/>
            <person name="Kellner H."/>
        </authorList>
    </citation>
    <scope>NUCLEOTIDE SEQUENCE [LARGE SCALE GENOMIC DNA]</scope>
    <source>
        <strain evidence="1 2">DSM 105464</strain>
    </source>
</reference>
<comment type="caution">
    <text evidence="1">The sequence shown here is derived from an EMBL/GenBank/DDBJ whole genome shotgun (WGS) entry which is preliminary data.</text>
</comment>
<evidence type="ECO:0000313" key="1">
    <source>
        <dbReference type="EMBL" id="TFY51399.1"/>
    </source>
</evidence>
<gene>
    <name evidence="1" type="ORF">EVJ58_g10591</name>
</gene>
<accession>A0A4Y9XS92</accession>
<dbReference type="EMBL" id="SEKV01001196">
    <property type="protein sequence ID" value="TFY51399.1"/>
    <property type="molecule type" value="Genomic_DNA"/>
</dbReference>